<reference evidence="1 2" key="1">
    <citation type="submission" date="2019-08" db="EMBL/GenBank/DDBJ databases">
        <title>Genome of Aequorivita antarctica SW49 (type strain).</title>
        <authorList>
            <person name="Bowman J.P."/>
        </authorList>
    </citation>
    <scope>NUCLEOTIDE SEQUENCE [LARGE SCALE GENOMIC DNA]</scope>
    <source>
        <strain evidence="1 2">SW49</strain>
    </source>
</reference>
<evidence type="ECO:0008006" key="3">
    <source>
        <dbReference type="Google" id="ProtNLM"/>
    </source>
</evidence>
<evidence type="ECO:0000313" key="2">
    <source>
        <dbReference type="Proteomes" id="UP000321497"/>
    </source>
</evidence>
<dbReference type="EMBL" id="VORT01000020">
    <property type="protein sequence ID" value="TXD71360.1"/>
    <property type="molecule type" value="Genomic_DNA"/>
</dbReference>
<dbReference type="Proteomes" id="UP000321497">
    <property type="component" value="Unassembled WGS sequence"/>
</dbReference>
<name>A0A5C6YUW4_9FLAO</name>
<sequence length="86" mass="9432">MLKNEPSIYILAETALVENNYIKGDFQKAKSLVEKLLPDLEKIAFNEEGISILILLSNIAKDMGEVLQAVEYGKAALKAALNPEIA</sequence>
<comment type="caution">
    <text evidence="1">The sequence shown here is derived from an EMBL/GenBank/DDBJ whole genome shotgun (WGS) entry which is preliminary data.</text>
</comment>
<organism evidence="1 2">
    <name type="scientific">Aequorivita antarctica</name>
    <dbReference type="NCBI Taxonomy" id="153266"/>
    <lineage>
        <taxon>Bacteria</taxon>
        <taxon>Pseudomonadati</taxon>
        <taxon>Bacteroidota</taxon>
        <taxon>Flavobacteriia</taxon>
        <taxon>Flavobacteriales</taxon>
        <taxon>Flavobacteriaceae</taxon>
        <taxon>Aequorivita</taxon>
    </lineage>
</organism>
<proteinExistence type="predicted"/>
<keyword evidence="2" id="KW-1185">Reference proteome</keyword>
<protein>
    <recommendedName>
        <fullName evidence="3">Tetratricopeptide repeat protein</fullName>
    </recommendedName>
</protein>
<evidence type="ECO:0000313" key="1">
    <source>
        <dbReference type="EMBL" id="TXD71360.1"/>
    </source>
</evidence>
<dbReference type="RefSeq" id="WP_146848162.1">
    <property type="nucleotide sequence ID" value="NZ_VORT01000020.1"/>
</dbReference>
<gene>
    <name evidence="1" type="ORF">ESU54_17090</name>
</gene>
<accession>A0A5C6YUW4</accession>
<dbReference type="AlphaFoldDB" id="A0A5C6YUW4"/>